<dbReference type="PROSITE" id="PS51984">
    <property type="entry name" value="CPB1"/>
    <property type="match status" value="1"/>
</dbReference>
<feature type="region of interest" description="Disordered" evidence="9">
    <location>
        <begin position="842"/>
        <end position="876"/>
    </location>
</feature>
<feature type="compositionally biased region" description="Polar residues" evidence="9">
    <location>
        <begin position="415"/>
        <end position="438"/>
    </location>
</feature>
<dbReference type="InterPro" id="IPR000719">
    <property type="entry name" value="Prot_kinase_dom"/>
</dbReference>
<dbReference type="PROSITE" id="PS00107">
    <property type="entry name" value="PROTEIN_KINASE_ATP"/>
    <property type="match status" value="1"/>
</dbReference>
<keyword evidence="7 8" id="KW-0067">ATP-binding</keyword>
<proteinExistence type="predicted"/>
<protein>
    <recommendedName>
        <fullName evidence="15">Serine/threonine-protein kinase PLK4</fullName>
    </recommendedName>
</protein>
<feature type="compositionally biased region" description="Low complexity" evidence="9">
    <location>
        <begin position="852"/>
        <end position="870"/>
    </location>
</feature>
<dbReference type="GO" id="GO:0005634">
    <property type="term" value="C:nucleus"/>
    <property type="evidence" value="ECO:0007669"/>
    <property type="project" value="TreeGrafter"/>
</dbReference>
<organism evidence="13 14">
    <name type="scientific">Adineta ricciae</name>
    <name type="common">Rotifer</name>
    <dbReference type="NCBI Taxonomy" id="249248"/>
    <lineage>
        <taxon>Eukaryota</taxon>
        <taxon>Metazoa</taxon>
        <taxon>Spiralia</taxon>
        <taxon>Gnathifera</taxon>
        <taxon>Rotifera</taxon>
        <taxon>Eurotatoria</taxon>
        <taxon>Bdelloidea</taxon>
        <taxon>Adinetida</taxon>
        <taxon>Adinetidae</taxon>
        <taxon>Adineta</taxon>
    </lineage>
</organism>
<dbReference type="PANTHER" id="PTHR24345">
    <property type="entry name" value="SERINE/THREONINE-PROTEIN KINASE PLK"/>
    <property type="match status" value="1"/>
</dbReference>
<dbReference type="GO" id="GO:0004674">
    <property type="term" value="F:protein serine/threonine kinase activity"/>
    <property type="evidence" value="ECO:0007669"/>
    <property type="project" value="UniProtKB-KW"/>
</dbReference>
<dbReference type="Pfam" id="PF18190">
    <property type="entry name" value="Plk4_PB1"/>
    <property type="match status" value="1"/>
</dbReference>
<evidence type="ECO:0000256" key="2">
    <source>
        <dbReference type="ARBA" id="ARBA00022490"/>
    </source>
</evidence>
<dbReference type="OrthoDB" id="10004143at2759"/>
<evidence type="ECO:0000256" key="9">
    <source>
        <dbReference type="SAM" id="MobiDB-lite"/>
    </source>
</evidence>
<dbReference type="FunFam" id="1.10.510.10:FF:000571">
    <property type="entry name" value="Maternal embryonic leucine zipper kinase"/>
    <property type="match status" value="1"/>
</dbReference>
<dbReference type="PROSITE" id="PS51985">
    <property type="entry name" value="CPB2"/>
    <property type="match status" value="1"/>
</dbReference>
<dbReference type="PANTHER" id="PTHR24345:SF91">
    <property type="entry name" value="SERINE_THREONINE-PROTEIN KINASE PLK4"/>
    <property type="match status" value="1"/>
</dbReference>
<dbReference type="InterPro" id="IPR008271">
    <property type="entry name" value="Ser/Thr_kinase_AS"/>
</dbReference>
<evidence type="ECO:0000259" key="12">
    <source>
        <dbReference type="PROSITE" id="PS51985"/>
    </source>
</evidence>
<comment type="caution">
    <text evidence="13">The sequence shown here is derived from an EMBL/GenBank/DDBJ whole genome shotgun (WGS) entry which is preliminary data.</text>
</comment>
<evidence type="ECO:0000313" key="13">
    <source>
        <dbReference type="EMBL" id="CAF0764381.1"/>
    </source>
</evidence>
<accession>A0A813QA93</accession>
<feature type="binding site" evidence="8">
    <location>
        <position position="39"/>
    </location>
    <ligand>
        <name>ATP</name>
        <dbReference type="ChEBI" id="CHEBI:30616"/>
    </ligand>
</feature>
<feature type="domain" description="Cryptic POLO box 1 (CPB1)" evidence="11">
    <location>
        <begin position="490"/>
        <end position="606"/>
    </location>
</feature>
<sequence>MWLDETITHYDLSRELGRGGFAIVQEARRKADGRLVACKIIDRKKLEQGSVQHHPSYGHHRHGLPSSRSISLLDRLNAEITIHHQVKHSNIVELLNYFYDDKCVYLILELCSCGDLERYLKEKKSLSEAETQHIVKQVVDGLVYLHNHGIIHRDIKLSNLLLTETAEVKIADFGLAKKIQLARDQNNETMCGTPNYISPEIASRAPHSFSTDVWSLGILIATLLTGQPPFETDTVHETLSKVTHEKYELPTTFSEEAQDLVNSTLRKTAELRPNIIEIRDHPFFSKDFSRSPQSNNYKFASWGLAVDRSHDSGFVENIGQQRSAISTISNSTSLNKGSHAPRVFSPNPTSPPGISQHNEPIFKTTPRSTRAYDYYHTHSLQQSINAGHNSSLDTSTRGNEYNYNPTVNVMDHRPTSATSSVRSQDSGVPQSDPKTSIDCSAKSELSAKVTYTNDGQLSTLRPQRLSSASSYQHALNYPVQEQMFDANAEQLREKLQPLNTQRLKPHRQATKTLIMNIMENGEVVLETMRTKSTKRRIVDVFRVSSDGLHIITYMPNSRHSSPVGEHPPPIPRDKNAYQEYHFDRLPPEYWKKYQYAHKFVTLVRSRTPKITLYTTEAKCSLMEIGVEFEAIFLCGVKINIYRENCKADEPLKMKILNNIDKSESLLEYDRVATPNVSAIEHFSPEIRQIIDKTITFYKFCLSNDKLFEESQKQYPSIQIFPVQFGKKHVQPDANRPNTPCSVGRNTLSKFGGSSSTINEQCIVPSASFGTCSQMLSTRPDFTSDIDIRRARNPSAAASGPPTTNIMRNALQHSNSSSTLRTIDSHHQVSYAPQSSVPIAIPRSQSAHPVQDASSLSTRSASVSSTPSGATLIGRTSGTTSIPLTRKSITEYSNRTFRVVFSDESEMIIRADSHDRQIFIDTQGKYHSFDRRQADQSEAIQERLALFYQNEHDLVDNSP</sequence>
<dbReference type="PROSITE" id="PS00108">
    <property type="entry name" value="PROTEIN_KINASE_ST"/>
    <property type="match status" value="1"/>
</dbReference>
<dbReference type="InterPro" id="IPR017441">
    <property type="entry name" value="Protein_kinase_ATP_BS"/>
</dbReference>
<dbReference type="InterPro" id="IPR011009">
    <property type="entry name" value="Kinase-like_dom_sf"/>
</dbReference>
<evidence type="ECO:0000256" key="1">
    <source>
        <dbReference type="ARBA" id="ARBA00004496"/>
    </source>
</evidence>
<evidence type="ECO:0000256" key="4">
    <source>
        <dbReference type="ARBA" id="ARBA00022679"/>
    </source>
</evidence>
<evidence type="ECO:0000256" key="6">
    <source>
        <dbReference type="ARBA" id="ARBA00022777"/>
    </source>
</evidence>
<dbReference type="InterPro" id="IPR033699">
    <property type="entry name" value="POLO_box_Plk4_1"/>
</dbReference>
<comment type="subcellular location">
    <subcellularLocation>
        <location evidence="1">Cytoplasm</location>
    </subcellularLocation>
</comment>
<dbReference type="SMART" id="SM00220">
    <property type="entry name" value="S_TKc"/>
    <property type="match status" value="1"/>
</dbReference>
<dbReference type="InterPro" id="IPR047108">
    <property type="entry name" value="Plk4-like_POLO_box_2_sf"/>
</dbReference>
<feature type="domain" description="Protein kinase" evidence="10">
    <location>
        <begin position="10"/>
        <end position="284"/>
    </location>
</feature>
<dbReference type="CDD" id="cd13114">
    <property type="entry name" value="POLO_box_Plk4_1"/>
    <property type="match status" value="1"/>
</dbReference>
<dbReference type="SUPFAM" id="SSF56112">
    <property type="entry name" value="Protein kinase-like (PK-like)"/>
    <property type="match status" value="1"/>
</dbReference>
<dbReference type="Proteomes" id="UP000663852">
    <property type="component" value="Unassembled WGS sequence"/>
</dbReference>
<dbReference type="InterPro" id="IPR033698">
    <property type="entry name" value="POLO_box_Plk4_2"/>
</dbReference>
<gene>
    <name evidence="13" type="ORF">EDS130_LOCUS2976</name>
</gene>
<dbReference type="Gene3D" id="3.30.1120.120">
    <property type="match status" value="1"/>
</dbReference>
<keyword evidence="4" id="KW-0808">Transferase</keyword>
<feature type="domain" description="Cryptic POLO box 2 (CPB2)" evidence="12">
    <location>
        <begin position="607"/>
        <end position="734"/>
    </location>
</feature>
<evidence type="ECO:0000256" key="7">
    <source>
        <dbReference type="ARBA" id="ARBA00022840"/>
    </source>
</evidence>
<dbReference type="EMBL" id="CAJNOJ010000007">
    <property type="protein sequence ID" value="CAF0764381.1"/>
    <property type="molecule type" value="Genomic_DNA"/>
</dbReference>
<keyword evidence="3" id="KW-0723">Serine/threonine-protein kinase</keyword>
<feature type="region of interest" description="Disordered" evidence="9">
    <location>
        <begin position="555"/>
        <end position="574"/>
    </location>
</feature>
<evidence type="ECO:0000256" key="8">
    <source>
        <dbReference type="PROSITE-ProRule" id="PRU10141"/>
    </source>
</evidence>
<evidence type="ECO:0008006" key="15">
    <source>
        <dbReference type="Google" id="ProtNLM"/>
    </source>
</evidence>
<evidence type="ECO:0000256" key="5">
    <source>
        <dbReference type="ARBA" id="ARBA00022741"/>
    </source>
</evidence>
<dbReference type="InterPro" id="IPR046437">
    <property type="entry name" value="Ser_Thr-PK_POLO_box_1_sf"/>
</dbReference>
<dbReference type="AlphaFoldDB" id="A0A813QA93"/>
<evidence type="ECO:0000256" key="3">
    <source>
        <dbReference type="ARBA" id="ARBA00022527"/>
    </source>
</evidence>
<dbReference type="Gene3D" id="1.10.510.10">
    <property type="entry name" value="Transferase(Phosphotransferase) domain 1"/>
    <property type="match status" value="1"/>
</dbReference>
<dbReference type="GO" id="GO:0005524">
    <property type="term" value="F:ATP binding"/>
    <property type="evidence" value="ECO:0007669"/>
    <property type="project" value="UniProtKB-UniRule"/>
</dbReference>
<keyword evidence="6" id="KW-0418">Kinase</keyword>
<dbReference type="PROSITE" id="PS50011">
    <property type="entry name" value="PROTEIN_KINASE_DOM"/>
    <property type="match status" value="1"/>
</dbReference>
<dbReference type="GO" id="GO:0005737">
    <property type="term" value="C:cytoplasm"/>
    <property type="evidence" value="ECO:0007669"/>
    <property type="project" value="UniProtKB-SubCell"/>
</dbReference>
<reference evidence="13" key="1">
    <citation type="submission" date="2021-02" db="EMBL/GenBank/DDBJ databases">
        <authorList>
            <person name="Nowell W R."/>
        </authorList>
    </citation>
    <scope>NUCLEOTIDE SEQUENCE</scope>
</reference>
<dbReference type="Pfam" id="PF18409">
    <property type="entry name" value="Plk4_PB2"/>
    <property type="match status" value="1"/>
</dbReference>
<dbReference type="Gene3D" id="3.30.1120.130">
    <property type="match status" value="1"/>
</dbReference>
<name>A0A813QA93_ADIRI</name>
<evidence type="ECO:0000259" key="11">
    <source>
        <dbReference type="PROSITE" id="PS51984"/>
    </source>
</evidence>
<keyword evidence="5 8" id="KW-0547">Nucleotide-binding</keyword>
<evidence type="ECO:0000313" key="14">
    <source>
        <dbReference type="Proteomes" id="UP000663852"/>
    </source>
</evidence>
<feature type="region of interest" description="Disordered" evidence="9">
    <location>
        <begin position="411"/>
        <end position="440"/>
    </location>
</feature>
<evidence type="ECO:0000259" key="10">
    <source>
        <dbReference type="PROSITE" id="PS50011"/>
    </source>
</evidence>
<dbReference type="Pfam" id="PF00069">
    <property type="entry name" value="Pkinase"/>
    <property type="match status" value="1"/>
</dbReference>
<keyword evidence="2" id="KW-0963">Cytoplasm</keyword>